<feature type="region of interest" description="Disordered" evidence="1">
    <location>
        <begin position="1"/>
        <end position="63"/>
    </location>
</feature>
<name>A0AAW3WHW4_CLOBE</name>
<evidence type="ECO:0000313" key="3">
    <source>
        <dbReference type="Proteomes" id="UP001194098"/>
    </source>
</evidence>
<accession>A0AAW3WHW4</accession>
<sequence length="63" mass="6927">MHNEKNRNNANTGNNSEELLIDISSSKSPASDTEDMLETNNSNISRSSISPETIDVNDDDDDD</sequence>
<comment type="caution">
    <text evidence="2">The sequence shown here is derived from an EMBL/GenBank/DDBJ whole genome shotgun (WGS) entry which is preliminary data.</text>
</comment>
<evidence type="ECO:0000313" key="2">
    <source>
        <dbReference type="EMBL" id="MBC2478008.1"/>
    </source>
</evidence>
<gene>
    <name evidence="2" type="ORF">HGI39_25715</name>
</gene>
<feature type="compositionally biased region" description="Low complexity" evidence="1">
    <location>
        <begin position="40"/>
        <end position="50"/>
    </location>
</feature>
<evidence type="ECO:0000256" key="1">
    <source>
        <dbReference type="SAM" id="MobiDB-lite"/>
    </source>
</evidence>
<reference evidence="2" key="1">
    <citation type="submission" date="2020-04" db="EMBL/GenBank/DDBJ databases">
        <authorList>
            <person name="Brown S."/>
        </authorList>
    </citation>
    <scope>NUCLEOTIDE SEQUENCE</scope>
    <source>
        <strain evidence="2">DJ015</strain>
    </source>
</reference>
<dbReference type="Proteomes" id="UP001194098">
    <property type="component" value="Unassembled WGS sequence"/>
</dbReference>
<feature type="compositionally biased region" description="Polar residues" evidence="1">
    <location>
        <begin position="8"/>
        <end position="31"/>
    </location>
</feature>
<protein>
    <submittedName>
        <fullName evidence="2">Uncharacterized protein</fullName>
    </submittedName>
</protein>
<dbReference type="RefSeq" id="WP_015391151.1">
    <property type="nucleotide sequence ID" value="NZ_JABAGV010000172.1"/>
</dbReference>
<dbReference type="AlphaFoldDB" id="A0AAW3WHW4"/>
<organism evidence="2 3">
    <name type="scientific">Clostridium beijerinckii</name>
    <name type="common">Clostridium MP</name>
    <dbReference type="NCBI Taxonomy" id="1520"/>
    <lineage>
        <taxon>Bacteria</taxon>
        <taxon>Bacillati</taxon>
        <taxon>Bacillota</taxon>
        <taxon>Clostridia</taxon>
        <taxon>Eubacteriales</taxon>
        <taxon>Clostridiaceae</taxon>
        <taxon>Clostridium</taxon>
    </lineage>
</organism>
<dbReference type="EMBL" id="JABAGV010000172">
    <property type="protein sequence ID" value="MBC2478008.1"/>
    <property type="molecule type" value="Genomic_DNA"/>
</dbReference>
<reference evidence="2" key="2">
    <citation type="journal article" date="2022" name="Nat. Biotechnol.">
        <title>Carbon-negative production of acetone and isopropanol by gas fermentation at industrial pilot scale.</title>
        <authorList>
            <person name="Liew F.E."/>
            <person name="Nogle R."/>
            <person name="Abdalla T."/>
            <person name="Rasor B.J."/>
            <person name="Canter C."/>
            <person name="Jensen R.O."/>
            <person name="Wang L."/>
            <person name="Strutz J."/>
            <person name="Chirania P."/>
            <person name="De Tissera S."/>
            <person name="Mueller A.P."/>
            <person name="Ruan Z."/>
            <person name="Gao A."/>
            <person name="Tran L."/>
            <person name="Engle N.L."/>
            <person name="Bromley J.C."/>
            <person name="Daniell J."/>
            <person name="Conrado R."/>
            <person name="Tschaplinski T.J."/>
            <person name="Giannone R.J."/>
            <person name="Hettich R.L."/>
            <person name="Karim A.S."/>
            <person name="Simpson S.D."/>
            <person name="Brown S.D."/>
            <person name="Leang C."/>
            <person name="Jewett M.C."/>
            <person name="Kopke M."/>
        </authorList>
    </citation>
    <scope>NUCLEOTIDE SEQUENCE</scope>
    <source>
        <strain evidence="2">DJ015</strain>
    </source>
</reference>
<proteinExistence type="predicted"/>